<sequence>MFCSSRSRTADVLFAREVSFAESVAVVEVLIGRLDWGNGMEGAATAAGTAATGAITGRFDRVSELGGVPATAGSAVTGVLTARLDWVSELEGVAVTAGPVATGVSTGSSGLDDELEGVATTAGPVATRVSTGRSDRGNELEGAATAANTAAAGVLMGLLNWNNELDGAATAAGALSMPSVNVNANGTGPACGNLVSSCVPLVWTGPLFSRCAIRDAMTASGLMKLNSCPGSRNLYPVRGGPKKWREASLLDGNPNFLLVLWSQFDQLLFESRRTHPNIIGKANGKVLLMNPGIE</sequence>
<keyword evidence="2" id="KW-1185">Reference proteome</keyword>
<dbReference type="Proteomes" id="UP000799324">
    <property type="component" value="Unassembled WGS sequence"/>
</dbReference>
<proteinExistence type="predicted"/>
<evidence type="ECO:0000313" key="1">
    <source>
        <dbReference type="EMBL" id="KAF2649160.1"/>
    </source>
</evidence>
<dbReference type="EMBL" id="MU004504">
    <property type="protein sequence ID" value="KAF2649160.1"/>
    <property type="molecule type" value="Genomic_DNA"/>
</dbReference>
<evidence type="ECO:0000313" key="2">
    <source>
        <dbReference type="Proteomes" id="UP000799324"/>
    </source>
</evidence>
<accession>A0A6A6SNH2</accession>
<reference evidence="1" key="1">
    <citation type="journal article" date="2020" name="Stud. Mycol.">
        <title>101 Dothideomycetes genomes: a test case for predicting lifestyles and emergence of pathogens.</title>
        <authorList>
            <person name="Haridas S."/>
            <person name="Albert R."/>
            <person name="Binder M."/>
            <person name="Bloem J."/>
            <person name="Labutti K."/>
            <person name="Salamov A."/>
            <person name="Andreopoulos B."/>
            <person name="Baker S."/>
            <person name="Barry K."/>
            <person name="Bills G."/>
            <person name="Bluhm B."/>
            <person name="Cannon C."/>
            <person name="Castanera R."/>
            <person name="Culley D."/>
            <person name="Daum C."/>
            <person name="Ezra D."/>
            <person name="Gonzalez J."/>
            <person name="Henrissat B."/>
            <person name="Kuo A."/>
            <person name="Liang C."/>
            <person name="Lipzen A."/>
            <person name="Lutzoni F."/>
            <person name="Magnuson J."/>
            <person name="Mondo S."/>
            <person name="Nolan M."/>
            <person name="Ohm R."/>
            <person name="Pangilinan J."/>
            <person name="Park H.-J."/>
            <person name="Ramirez L."/>
            <person name="Alfaro M."/>
            <person name="Sun H."/>
            <person name="Tritt A."/>
            <person name="Yoshinaga Y."/>
            <person name="Zwiers L.-H."/>
            <person name="Turgeon B."/>
            <person name="Goodwin S."/>
            <person name="Spatafora J."/>
            <person name="Crous P."/>
            <person name="Grigoriev I."/>
        </authorList>
    </citation>
    <scope>NUCLEOTIDE SEQUENCE</scope>
    <source>
        <strain evidence="1">CBS 122681</strain>
    </source>
</reference>
<name>A0A6A6SNH2_9PLEO</name>
<organism evidence="1 2">
    <name type="scientific">Lophiostoma macrostomum CBS 122681</name>
    <dbReference type="NCBI Taxonomy" id="1314788"/>
    <lineage>
        <taxon>Eukaryota</taxon>
        <taxon>Fungi</taxon>
        <taxon>Dikarya</taxon>
        <taxon>Ascomycota</taxon>
        <taxon>Pezizomycotina</taxon>
        <taxon>Dothideomycetes</taxon>
        <taxon>Pleosporomycetidae</taxon>
        <taxon>Pleosporales</taxon>
        <taxon>Lophiostomataceae</taxon>
        <taxon>Lophiostoma</taxon>
    </lineage>
</organism>
<dbReference type="AlphaFoldDB" id="A0A6A6SNH2"/>
<protein>
    <submittedName>
        <fullName evidence="1">Uncharacterized protein</fullName>
    </submittedName>
</protein>
<gene>
    <name evidence="1" type="ORF">K491DRAFT_213624</name>
</gene>